<dbReference type="Gene3D" id="3.30.70.360">
    <property type="match status" value="1"/>
</dbReference>
<dbReference type="Gene3D" id="3.40.630.10">
    <property type="entry name" value="Zn peptidases"/>
    <property type="match status" value="1"/>
</dbReference>
<evidence type="ECO:0000313" key="7">
    <source>
        <dbReference type="EMBL" id="MFD2757208.1"/>
    </source>
</evidence>
<evidence type="ECO:0000259" key="6">
    <source>
        <dbReference type="Pfam" id="PF07687"/>
    </source>
</evidence>
<evidence type="ECO:0000256" key="2">
    <source>
        <dbReference type="ARBA" id="ARBA00022670"/>
    </source>
</evidence>
<dbReference type="SUPFAM" id="SSF53187">
    <property type="entry name" value="Zn-dependent exopeptidases"/>
    <property type="match status" value="1"/>
</dbReference>
<keyword evidence="4" id="KW-0378">Hydrolase</keyword>
<dbReference type="Proteomes" id="UP001597492">
    <property type="component" value="Unassembled WGS sequence"/>
</dbReference>
<organism evidence="7 8">
    <name type="scientific">Gulosibacter faecalis</name>
    <dbReference type="NCBI Taxonomy" id="272240"/>
    <lineage>
        <taxon>Bacteria</taxon>
        <taxon>Bacillati</taxon>
        <taxon>Actinomycetota</taxon>
        <taxon>Actinomycetes</taxon>
        <taxon>Micrococcales</taxon>
        <taxon>Microbacteriaceae</taxon>
        <taxon>Gulosibacter</taxon>
    </lineage>
</organism>
<reference evidence="8" key="1">
    <citation type="journal article" date="2019" name="Int. J. Syst. Evol. Microbiol.">
        <title>The Global Catalogue of Microorganisms (GCM) 10K type strain sequencing project: providing services to taxonomists for standard genome sequencing and annotation.</title>
        <authorList>
            <consortium name="The Broad Institute Genomics Platform"/>
            <consortium name="The Broad Institute Genome Sequencing Center for Infectious Disease"/>
            <person name="Wu L."/>
            <person name="Ma J."/>
        </authorList>
    </citation>
    <scope>NUCLEOTIDE SEQUENCE [LARGE SCALE GENOMIC DNA]</scope>
    <source>
        <strain evidence="8">TISTR 1514</strain>
    </source>
</reference>
<evidence type="ECO:0000313" key="8">
    <source>
        <dbReference type="Proteomes" id="UP001597492"/>
    </source>
</evidence>
<sequence length="447" mass="48207">MSQSASPRAGIAERLSRMIQVPTVSAELDERGPEPFEAFVALLSELYPRIHASLELERITDFGLLYRWPGANPAADPVVLMAHYDVVPVDERDPWTHPPFEGRIESGRVYGRGALDDKGPLVVLFDAVENLLADGFVPARDVYLSLGGNEETFGAAAEAIVEVFRERGITPWLVLDEGGAVTDAPLPFVTGLAAMVGVGEKGVVSLRLSARSDGGHASTPPPLTAVGRVSRAVARLKPTTYPARVPEAITRMLGLFSARSSGFGRPLYRILAAWPWLNARVFARLGGEAAALVRTTIAPTELGGGTAHNVLPSQAHAVVNLRLALGETVGGTVRRLRRRIADRSITIEVLEGSDASPESPSDGPQFALIAESVRASHPTAVTVPYVTMAATDSRYFHRICPATYRFAPLLMNAEQRATIHGVDERVDVVELERGERFHRTLIEGIPA</sequence>
<keyword evidence="3" id="KW-0479">Metal-binding</keyword>
<dbReference type="PANTHER" id="PTHR45962">
    <property type="entry name" value="N-FATTY-ACYL-AMINO ACID SYNTHASE/HYDROLASE PM20D1"/>
    <property type="match status" value="1"/>
</dbReference>
<accession>A0ABW5UU83</accession>
<dbReference type="Pfam" id="PF01546">
    <property type="entry name" value="Peptidase_M20"/>
    <property type="match status" value="1"/>
</dbReference>
<dbReference type="InterPro" id="IPR002933">
    <property type="entry name" value="Peptidase_M20"/>
</dbReference>
<dbReference type="Gene3D" id="1.10.150.900">
    <property type="match status" value="1"/>
</dbReference>
<protein>
    <submittedName>
        <fullName evidence="7">M20/M25/M40 family metallo-hydrolase</fullName>
    </submittedName>
</protein>
<comment type="caution">
    <text evidence="7">The sequence shown here is derived from an EMBL/GenBank/DDBJ whole genome shotgun (WGS) entry which is preliminary data.</text>
</comment>
<gene>
    <name evidence="7" type="ORF">ACFSW7_02300</name>
</gene>
<dbReference type="EMBL" id="JBHUNE010000002">
    <property type="protein sequence ID" value="MFD2757208.1"/>
    <property type="molecule type" value="Genomic_DNA"/>
</dbReference>
<proteinExistence type="inferred from homology"/>
<evidence type="ECO:0000256" key="3">
    <source>
        <dbReference type="ARBA" id="ARBA00022723"/>
    </source>
</evidence>
<dbReference type="PANTHER" id="PTHR45962:SF1">
    <property type="entry name" value="N-FATTY-ACYL-AMINO ACID SYNTHASE_HYDROLASE PM20D1"/>
    <property type="match status" value="1"/>
</dbReference>
<dbReference type="InterPro" id="IPR047177">
    <property type="entry name" value="Pept_M20A"/>
</dbReference>
<dbReference type="RefSeq" id="WP_019619231.1">
    <property type="nucleotide sequence ID" value="NZ_JBHUNE010000002.1"/>
</dbReference>
<feature type="domain" description="Peptidase M20 dimerisation" evidence="6">
    <location>
        <begin position="198"/>
        <end position="342"/>
    </location>
</feature>
<keyword evidence="5" id="KW-0862">Zinc</keyword>
<evidence type="ECO:0000256" key="1">
    <source>
        <dbReference type="ARBA" id="ARBA00006247"/>
    </source>
</evidence>
<dbReference type="InterPro" id="IPR036264">
    <property type="entry name" value="Bact_exopeptidase_dim_dom"/>
</dbReference>
<comment type="similarity">
    <text evidence="1">Belongs to the peptidase M20A family.</text>
</comment>
<keyword evidence="8" id="KW-1185">Reference proteome</keyword>
<evidence type="ECO:0000256" key="4">
    <source>
        <dbReference type="ARBA" id="ARBA00022801"/>
    </source>
</evidence>
<dbReference type="Pfam" id="PF07687">
    <property type="entry name" value="M20_dimer"/>
    <property type="match status" value="1"/>
</dbReference>
<dbReference type="SUPFAM" id="SSF55031">
    <property type="entry name" value="Bacterial exopeptidase dimerisation domain"/>
    <property type="match status" value="1"/>
</dbReference>
<name>A0ABW5UU83_9MICO</name>
<dbReference type="InterPro" id="IPR011650">
    <property type="entry name" value="Peptidase_M20_dimer"/>
</dbReference>
<keyword evidence="2" id="KW-0645">Protease</keyword>
<evidence type="ECO:0000256" key="5">
    <source>
        <dbReference type="ARBA" id="ARBA00022833"/>
    </source>
</evidence>